<dbReference type="FunFam" id="1.20.1070.10:FF:000201">
    <property type="entry name" value="Bradykinin receptor B2"/>
    <property type="match status" value="1"/>
</dbReference>
<dbReference type="SUPFAM" id="SSF81321">
    <property type="entry name" value="Family A G protein-coupled receptor-like"/>
    <property type="match status" value="1"/>
</dbReference>
<keyword evidence="10" id="KW-1015">Disulfide bond</keyword>
<dbReference type="InterPro" id="IPR050119">
    <property type="entry name" value="CCR1-9-like"/>
</dbReference>
<feature type="domain" description="G-protein coupled receptors family 1 profile" evidence="19">
    <location>
        <begin position="65"/>
        <end position="321"/>
    </location>
</feature>
<feature type="transmembrane region" description="Helical" evidence="18">
    <location>
        <begin position="164"/>
        <end position="186"/>
    </location>
</feature>
<dbReference type="GO" id="GO:0019957">
    <property type="term" value="F:C-C chemokine binding"/>
    <property type="evidence" value="ECO:0007669"/>
    <property type="project" value="TreeGrafter"/>
</dbReference>
<dbReference type="GO" id="GO:0016493">
    <property type="term" value="F:C-C chemokine receptor activity"/>
    <property type="evidence" value="ECO:0007669"/>
    <property type="project" value="TreeGrafter"/>
</dbReference>
<evidence type="ECO:0000256" key="6">
    <source>
        <dbReference type="ARBA" id="ARBA00022989"/>
    </source>
</evidence>
<dbReference type="Pfam" id="PF00001">
    <property type="entry name" value="7tm_1"/>
    <property type="match status" value="1"/>
</dbReference>
<dbReference type="PRINTS" id="PR00237">
    <property type="entry name" value="GPCRRHODOPSN"/>
</dbReference>
<evidence type="ECO:0000256" key="10">
    <source>
        <dbReference type="ARBA" id="ARBA00023157"/>
    </source>
</evidence>
<reference evidence="20" key="1">
    <citation type="submission" date="2025-08" db="UniProtKB">
        <authorList>
            <consortium name="Ensembl"/>
        </authorList>
    </citation>
    <scope>IDENTIFICATION</scope>
</reference>
<keyword evidence="11 17" id="KW-0675">Receptor</keyword>
<keyword evidence="6 18" id="KW-1133">Transmembrane helix</keyword>
<organism evidence="20 21">
    <name type="scientific">Sinocyclocheilus anshuiensis</name>
    <dbReference type="NCBI Taxonomy" id="1608454"/>
    <lineage>
        <taxon>Eukaryota</taxon>
        <taxon>Metazoa</taxon>
        <taxon>Chordata</taxon>
        <taxon>Craniata</taxon>
        <taxon>Vertebrata</taxon>
        <taxon>Euteleostomi</taxon>
        <taxon>Actinopterygii</taxon>
        <taxon>Neopterygii</taxon>
        <taxon>Teleostei</taxon>
        <taxon>Ostariophysi</taxon>
        <taxon>Cypriniformes</taxon>
        <taxon>Cyprinidae</taxon>
        <taxon>Cyprininae</taxon>
        <taxon>Sinocyclocheilus</taxon>
    </lineage>
</organism>
<evidence type="ECO:0000256" key="11">
    <source>
        <dbReference type="ARBA" id="ARBA00023170"/>
    </source>
</evidence>
<keyword evidence="3" id="KW-1003">Cell membrane</keyword>
<dbReference type="InterPro" id="IPR000276">
    <property type="entry name" value="GPCR_Rhodpsn"/>
</dbReference>
<evidence type="ECO:0000256" key="7">
    <source>
        <dbReference type="ARBA" id="ARBA00023040"/>
    </source>
</evidence>
<name>A0A671LSG3_9TELE</name>
<feature type="transmembrane region" description="Helical" evidence="18">
    <location>
        <begin position="116"/>
        <end position="144"/>
    </location>
</feature>
<evidence type="ECO:0000256" key="2">
    <source>
        <dbReference type="ARBA" id="ARBA00013512"/>
    </source>
</evidence>
<evidence type="ECO:0000256" key="8">
    <source>
        <dbReference type="ARBA" id="ARBA00023136"/>
    </source>
</evidence>
<evidence type="ECO:0000256" key="1">
    <source>
        <dbReference type="ARBA" id="ARBA00004651"/>
    </source>
</evidence>
<feature type="transmembrane region" description="Helical" evidence="18">
    <location>
        <begin position="87"/>
        <end position="104"/>
    </location>
</feature>
<evidence type="ECO:0000256" key="3">
    <source>
        <dbReference type="ARBA" id="ARBA00022475"/>
    </source>
</evidence>
<dbReference type="PRINTS" id="PR00994">
    <property type="entry name" value="BRADYKINNB2R"/>
</dbReference>
<dbReference type="InterPro" id="IPR001504">
    <property type="entry name" value="Brdyknn_2_rcpt"/>
</dbReference>
<dbReference type="Proteomes" id="UP000472260">
    <property type="component" value="Unassembled WGS sequence"/>
</dbReference>
<reference evidence="20" key="2">
    <citation type="submission" date="2025-09" db="UniProtKB">
        <authorList>
            <consortium name="Ensembl"/>
        </authorList>
    </citation>
    <scope>IDENTIFICATION</scope>
</reference>
<dbReference type="InterPro" id="IPR000496">
    <property type="entry name" value="Brdyknn_rcpt"/>
</dbReference>
<evidence type="ECO:0000313" key="21">
    <source>
        <dbReference type="Proteomes" id="UP000472260"/>
    </source>
</evidence>
<accession>A0A671LSG3</accession>
<keyword evidence="14" id="KW-0449">Lipoprotein</keyword>
<dbReference type="PROSITE" id="PS50262">
    <property type="entry name" value="G_PROTEIN_RECEP_F1_2"/>
    <property type="match status" value="1"/>
</dbReference>
<dbReference type="PANTHER" id="PTHR10489">
    <property type="entry name" value="CELL ADHESION MOLECULE"/>
    <property type="match status" value="1"/>
</dbReference>
<keyword evidence="7 17" id="KW-0297">G-protein coupled receptor</keyword>
<keyword evidence="13 17" id="KW-0807">Transducer</keyword>
<keyword evidence="4" id="KW-0597">Phosphoprotein</keyword>
<keyword evidence="8 18" id="KW-0472">Membrane</keyword>
<comment type="subunit">
    <text evidence="16">Forms a complex with PECAM1 and GNAQ. Interacts with PECAM1.</text>
</comment>
<evidence type="ECO:0000259" key="19">
    <source>
        <dbReference type="PROSITE" id="PS50262"/>
    </source>
</evidence>
<comment type="similarity">
    <text evidence="17">Belongs to the G-protein coupled receptor 1 family.</text>
</comment>
<comment type="function">
    <text evidence="15">Receptor for bradykinin. It is associated with G proteins that activate a phosphatidylinositol-calcium second messenger system.</text>
</comment>
<keyword evidence="5 17" id="KW-0812">Transmembrane</keyword>
<evidence type="ECO:0000256" key="17">
    <source>
        <dbReference type="RuleBase" id="RU000688"/>
    </source>
</evidence>
<protein>
    <recommendedName>
        <fullName evidence="2">B2 bradykinin receptor</fullName>
    </recommendedName>
</protein>
<dbReference type="Gene3D" id="1.20.1070.10">
    <property type="entry name" value="Rhodopsin 7-helix transmembrane proteins"/>
    <property type="match status" value="1"/>
</dbReference>
<evidence type="ECO:0000256" key="12">
    <source>
        <dbReference type="ARBA" id="ARBA00023180"/>
    </source>
</evidence>
<feature type="transmembrane region" description="Helical" evidence="18">
    <location>
        <begin position="54"/>
        <end position="75"/>
    </location>
</feature>
<dbReference type="GO" id="GO:0004947">
    <property type="term" value="F:bradykinin receptor activity"/>
    <property type="evidence" value="ECO:0007669"/>
    <property type="project" value="InterPro"/>
</dbReference>
<dbReference type="AlphaFoldDB" id="A0A671LSG3"/>
<dbReference type="GO" id="GO:0009897">
    <property type="term" value="C:external side of plasma membrane"/>
    <property type="evidence" value="ECO:0007669"/>
    <property type="project" value="TreeGrafter"/>
</dbReference>
<keyword evidence="9" id="KW-0564">Palmitate</keyword>
<evidence type="ECO:0000256" key="16">
    <source>
        <dbReference type="ARBA" id="ARBA00025954"/>
    </source>
</evidence>
<dbReference type="PROSITE" id="PS00237">
    <property type="entry name" value="G_PROTEIN_RECEP_F1_1"/>
    <property type="match status" value="1"/>
</dbReference>
<keyword evidence="12" id="KW-0325">Glycoprotein</keyword>
<evidence type="ECO:0000256" key="9">
    <source>
        <dbReference type="ARBA" id="ARBA00023139"/>
    </source>
</evidence>
<dbReference type="InterPro" id="IPR017452">
    <property type="entry name" value="GPCR_Rhodpsn_7TM"/>
</dbReference>
<dbReference type="PRINTS" id="PR00425">
    <property type="entry name" value="BRADYKININR"/>
</dbReference>
<dbReference type="GO" id="GO:0060326">
    <property type="term" value="P:cell chemotaxis"/>
    <property type="evidence" value="ECO:0007669"/>
    <property type="project" value="TreeGrafter"/>
</dbReference>
<proteinExistence type="inferred from homology"/>
<evidence type="ECO:0000256" key="15">
    <source>
        <dbReference type="ARBA" id="ARBA00025423"/>
    </source>
</evidence>
<comment type="subcellular location">
    <subcellularLocation>
        <location evidence="1">Cell membrane</location>
        <topology evidence="1">Multi-pass membrane protein</topology>
    </subcellularLocation>
</comment>
<evidence type="ECO:0000256" key="5">
    <source>
        <dbReference type="ARBA" id="ARBA00022692"/>
    </source>
</evidence>
<evidence type="ECO:0000256" key="18">
    <source>
        <dbReference type="SAM" id="Phobius"/>
    </source>
</evidence>
<feature type="transmembrane region" description="Helical" evidence="18">
    <location>
        <begin position="257"/>
        <end position="275"/>
    </location>
</feature>
<feature type="transmembrane region" description="Helical" evidence="18">
    <location>
        <begin position="219"/>
        <end position="237"/>
    </location>
</feature>
<dbReference type="Ensembl" id="ENSSANT00000024766.1">
    <property type="protein sequence ID" value="ENSSANP00000023252.1"/>
    <property type="gene ID" value="ENSSANG00000011979.1"/>
</dbReference>
<evidence type="ECO:0000256" key="13">
    <source>
        <dbReference type="ARBA" id="ARBA00023224"/>
    </source>
</evidence>
<dbReference type="PANTHER" id="PTHR10489:SF957">
    <property type="entry name" value="B2 BRADYKININ RECEPTOR"/>
    <property type="match status" value="1"/>
</dbReference>
<sequence length="390" mass="44209">VFKVWLLLFFTCKHEGNFKLHPFRKKPVLMELNSSNLCNDTVAWIWLSSLQPPFLAIISILGVLGNSLVLCVFCLQRKPCSVADVYLGNLAAADLIMVLCLPFWTVTIAQGYQWNFSQLLCKVICTAISMNYYCSILFLVLVSVDRYLALAKPMNPSKLRYPKVAKSICVVIWMVGFVLSLPTLLFRRVGFFPFIGVDACYLEYPHPAWVLQRNITTNFVGFLLPLPIISLCTFHVVRALKNRGLVIQPRVQTERKAAQLVLTVLTVFLLCWTPFQLVQFLETLDYFQLIPGCLWENVLQIGNELATYLGYSNSAINPFLYVIVGSHFRKRAQGVFQGLLCSSRKSNSSVHLNVTVISKCGDSPKDKRITPLELRAVYPPIKPHMMCRSL</sequence>
<dbReference type="GO" id="GO:0006939">
    <property type="term" value="P:smooth muscle contraction"/>
    <property type="evidence" value="ECO:0007669"/>
    <property type="project" value="InterPro"/>
</dbReference>
<dbReference type="GO" id="GO:0042310">
    <property type="term" value="P:vasoconstriction"/>
    <property type="evidence" value="ECO:0007669"/>
    <property type="project" value="InterPro"/>
</dbReference>
<dbReference type="GO" id="GO:0007204">
    <property type="term" value="P:positive regulation of cytosolic calcium ion concentration"/>
    <property type="evidence" value="ECO:0007669"/>
    <property type="project" value="TreeGrafter"/>
</dbReference>
<keyword evidence="21" id="KW-1185">Reference proteome</keyword>
<dbReference type="GO" id="GO:0019722">
    <property type="term" value="P:calcium-mediated signaling"/>
    <property type="evidence" value="ECO:0007669"/>
    <property type="project" value="TreeGrafter"/>
</dbReference>
<evidence type="ECO:0000256" key="14">
    <source>
        <dbReference type="ARBA" id="ARBA00023288"/>
    </source>
</evidence>
<evidence type="ECO:0000256" key="4">
    <source>
        <dbReference type="ARBA" id="ARBA00022553"/>
    </source>
</evidence>
<dbReference type="GO" id="GO:0006955">
    <property type="term" value="P:immune response"/>
    <property type="evidence" value="ECO:0007669"/>
    <property type="project" value="TreeGrafter"/>
</dbReference>
<evidence type="ECO:0000313" key="20">
    <source>
        <dbReference type="Ensembl" id="ENSSANP00000023252.1"/>
    </source>
</evidence>